<sequence>MMAGAVEVLFRQGHSRLLMLLCLLVKIVAAETVSETDDADKYIFVHFERKEIRYLLYAAICAIVVVIGIGIAFLTSDSLKTKIKDSGHAVGVVGAIFVGIAIFCMYRLGYFNIL</sequence>
<evidence type="ECO:0000313" key="3">
    <source>
        <dbReference type="EMBL" id="BAN65807.1"/>
    </source>
</evidence>
<feature type="chain" id="PRO_5004546427" evidence="2">
    <location>
        <begin position="31"/>
        <end position="114"/>
    </location>
</feature>
<dbReference type="VEuPathDB" id="PiroplasmaDB:BBOV_III006335"/>
<organism evidence="3">
    <name type="scientific">Babesia bovis</name>
    <dbReference type="NCBI Taxonomy" id="5865"/>
    <lineage>
        <taxon>Eukaryota</taxon>
        <taxon>Sar</taxon>
        <taxon>Alveolata</taxon>
        <taxon>Apicomplexa</taxon>
        <taxon>Aconoidasida</taxon>
        <taxon>Piroplasmida</taxon>
        <taxon>Babesiidae</taxon>
        <taxon>Babesia</taxon>
    </lineage>
</organism>
<name>S6BNT8_BABBO</name>
<keyword evidence="1" id="KW-0472">Membrane</keyword>
<dbReference type="EMBL" id="AK442013">
    <property type="protein sequence ID" value="BAN65807.1"/>
    <property type="molecule type" value="mRNA"/>
</dbReference>
<accession>S6BNT8</accession>
<proteinExistence type="evidence at transcript level"/>
<protein>
    <submittedName>
        <fullName evidence="3">Uncharacterized protein</fullName>
    </submittedName>
</protein>
<keyword evidence="1" id="KW-0812">Transmembrane</keyword>
<dbReference type="AlphaFoldDB" id="S6BNT8"/>
<evidence type="ECO:0000256" key="2">
    <source>
        <dbReference type="SAM" id="SignalP"/>
    </source>
</evidence>
<feature type="transmembrane region" description="Helical" evidence="1">
    <location>
        <begin position="54"/>
        <end position="75"/>
    </location>
</feature>
<reference evidence="3" key="1">
    <citation type="journal article" date="2014" name="BMC Genomics">
        <title>The Babesia bovis gene and promoter model: an update from full-length EST analysis.</title>
        <authorList>
            <person name="Yamagishi J."/>
            <person name="Wakaguri H."/>
            <person name="Yokoyama N."/>
            <person name="Yamashita R."/>
            <person name="Suzuki Y."/>
            <person name="Xuan X."/>
            <person name="Igarashi I."/>
        </authorList>
    </citation>
    <scope>NUCLEOTIDE SEQUENCE</scope>
    <source>
        <strain evidence="3">Texas</strain>
    </source>
</reference>
<feature type="signal peptide" evidence="2">
    <location>
        <begin position="1"/>
        <end position="30"/>
    </location>
</feature>
<feature type="transmembrane region" description="Helical" evidence="1">
    <location>
        <begin position="87"/>
        <end position="108"/>
    </location>
</feature>
<keyword evidence="1" id="KW-1133">Transmembrane helix</keyword>
<evidence type="ECO:0000256" key="1">
    <source>
        <dbReference type="SAM" id="Phobius"/>
    </source>
</evidence>
<keyword evidence="2" id="KW-0732">Signal</keyword>